<dbReference type="GO" id="GO:0009228">
    <property type="term" value="P:thiamine biosynthetic process"/>
    <property type="evidence" value="ECO:0007669"/>
    <property type="project" value="UniProtKB-KW"/>
</dbReference>
<sequence>MHLALLSPPTFDPRECRLVEAMAAEGLDRYHVRKPGVTAEGLRTWLAQFSERVRGTFVLHQHHELVEEFGLLGRHWRDDGGAPARPAPGRFASRSCHDLLGLTGKYDGYQAVLAAPVFPSISKPGHGPRSGTDWLAWMRVYSSLGGQSAQHRVPVYALGGVDVSRVRACREAGFGGVAALGAVWGAQDPLKAYLELRDAVEDRGVANR</sequence>
<dbReference type="InterPro" id="IPR013785">
    <property type="entry name" value="Aldolase_TIM"/>
</dbReference>
<evidence type="ECO:0000259" key="1">
    <source>
        <dbReference type="Pfam" id="PF02581"/>
    </source>
</evidence>
<dbReference type="Gene3D" id="3.20.20.70">
    <property type="entry name" value="Aldolase class I"/>
    <property type="match status" value="1"/>
</dbReference>
<dbReference type="Pfam" id="PF02581">
    <property type="entry name" value="TMP-TENI"/>
    <property type="match status" value="1"/>
</dbReference>
<name>A0A1J5S6T3_9ZZZZ</name>
<keyword evidence="2" id="KW-0808">Transferase</keyword>
<proteinExistence type="predicted"/>
<dbReference type="EC" id="2.5.1.3" evidence="2"/>
<feature type="domain" description="Thiamine phosphate synthase/TenI" evidence="1">
    <location>
        <begin position="14"/>
        <end position="182"/>
    </location>
</feature>
<organism evidence="2">
    <name type="scientific">mine drainage metagenome</name>
    <dbReference type="NCBI Taxonomy" id="410659"/>
    <lineage>
        <taxon>unclassified sequences</taxon>
        <taxon>metagenomes</taxon>
        <taxon>ecological metagenomes</taxon>
    </lineage>
</organism>
<reference evidence="2" key="1">
    <citation type="submission" date="2016-10" db="EMBL/GenBank/DDBJ databases">
        <title>Sequence of Gallionella enrichment culture.</title>
        <authorList>
            <person name="Poehlein A."/>
            <person name="Muehling M."/>
            <person name="Daniel R."/>
        </authorList>
    </citation>
    <scope>NUCLEOTIDE SEQUENCE</scope>
</reference>
<dbReference type="SUPFAM" id="SSF51391">
    <property type="entry name" value="Thiamin phosphate synthase"/>
    <property type="match status" value="1"/>
</dbReference>
<dbReference type="InterPro" id="IPR022998">
    <property type="entry name" value="ThiamineP_synth_TenI"/>
</dbReference>
<gene>
    <name evidence="2" type="primary">thiE_5</name>
    <name evidence="2" type="ORF">GALL_139520</name>
</gene>
<dbReference type="CDD" id="cd00564">
    <property type="entry name" value="TMP_TenI"/>
    <property type="match status" value="1"/>
</dbReference>
<dbReference type="InterPro" id="IPR036206">
    <property type="entry name" value="ThiamineP_synth_sf"/>
</dbReference>
<dbReference type="GO" id="GO:0004789">
    <property type="term" value="F:thiamine-phosphate diphosphorylase activity"/>
    <property type="evidence" value="ECO:0007669"/>
    <property type="project" value="UniProtKB-EC"/>
</dbReference>
<evidence type="ECO:0000313" key="2">
    <source>
        <dbReference type="EMBL" id="OIR04015.1"/>
    </source>
</evidence>
<dbReference type="AlphaFoldDB" id="A0A1J5S6T3"/>
<comment type="caution">
    <text evidence="2">The sequence shown here is derived from an EMBL/GenBank/DDBJ whole genome shotgun (WGS) entry which is preliminary data.</text>
</comment>
<protein>
    <submittedName>
        <fullName evidence="2">Thiamine-phosphate synthase</fullName>
        <ecNumber evidence="2">2.5.1.3</ecNumber>
    </submittedName>
</protein>
<accession>A0A1J5S6T3</accession>
<dbReference type="EMBL" id="MLJW01000061">
    <property type="protein sequence ID" value="OIR04015.1"/>
    <property type="molecule type" value="Genomic_DNA"/>
</dbReference>